<gene>
    <name evidence="2" type="ORF">JJJ17_10285</name>
</gene>
<organism evidence="2 3">
    <name type="scientific">Paracoccus caeni</name>
    <dbReference type="NCBI Taxonomy" id="657651"/>
    <lineage>
        <taxon>Bacteria</taxon>
        <taxon>Pseudomonadati</taxon>
        <taxon>Pseudomonadota</taxon>
        <taxon>Alphaproteobacteria</taxon>
        <taxon>Rhodobacterales</taxon>
        <taxon>Paracoccaceae</taxon>
        <taxon>Paracoccus</taxon>
    </lineage>
</organism>
<dbReference type="Gene3D" id="3.40.50.720">
    <property type="entry name" value="NAD(P)-binding Rossmann-like Domain"/>
    <property type="match status" value="1"/>
</dbReference>
<name>A0A934SKZ1_9RHOB</name>
<proteinExistence type="predicted"/>
<feature type="domain" description="CoA-binding" evidence="1">
    <location>
        <begin position="15"/>
        <end position="113"/>
    </location>
</feature>
<dbReference type="PANTHER" id="PTHR33303">
    <property type="entry name" value="CYTOPLASMIC PROTEIN-RELATED"/>
    <property type="match status" value="1"/>
</dbReference>
<protein>
    <submittedName>
        <fullName evidence="2">CoA-binding protein</fullName>
    </submittedName>
</protein>
<dbReference type="RefSeq" id="WP_200686079.1">
    <property type="nucleotide sequence ID" value="NZ_JAEPRQ010000003.1"/>
</dbReference>
<evidence type="ECO:0000259" key="1">
    <source>
        <dbReference type="SMART" id="SM00881"/>
    </source>
</evidence>
<dbReference type="SMART" id="SM00881">
    <property type="entry name" value="CoA_binding"/>
    <property type="match status" value="1"/>
</dbReference>
<dbReference type="Proteomes" id="UP000640485">
    <property type="component" value="Unassembled WGS sequence"/>
</dbReference>
<sequence length="143" mass="15711">MDVQLQEDDDIARIARTARVIAIVGMSASESRPSWGVARYLQAQGFRVIPVNPGLAGKSLLGETVYASLSDIPNAEDVDMVDIFRRSDAVGPVVDEALNILPNLQTVWTQLGVRDDEAAEKARQKGVTVIQDRCPKIEFPRHL</sequence>
<reference evidence="2" key="1">
    <citation type="submission" date="2021-01" db="EMBL/GenBank/DDBJ databases">
        <title>Paracoccus amoyensis sp. nov., isolated from the surface seawater along the coast of Xiamen Island, China.</title>
        <authorList>
            <person name="Lyu L."/>
        </authorList>
    </citation>
    <scope>NUCLEOTIDE SEQUENCE</scope>
    <source>
        <strain evidence="2">MJ17</strain>
    </source>
</reference>
<dbReference type="InterPro" id="IPR003781">
    <property type="entry name" value="CoA-bd"/>
</dbReference>
<dbReference type="EMBL" id="JAEPRQ010000003">
    <property type="protein sequence ID" value="MBK4216313.1"/>
    <property type="molecule type" value="Genomic_DNA"/>
</dbReference>
<dbReference type="SUPFAM" id="SSF51735">
    <property type="entry name" value="NAD(P)-binding Rossmann-fold domains"/>
    <property type="match status" value="1"/>
</dbReference>
<evidence type="ECO:0000313" key="3">
    <source>
        <dbReference type="Proteomes" id="UP000640485"/>
    </source>
</evidence>
<dbReference type="PANTHER" id="PTHR33303:SF2">
    <property type="entry name" value="COA-BINDING DOMAIN-CONTAINING PROTEIN"/>
    <property type="match status" value="1"/>
</dbReference>
<evidence type="ECO:0000313" key="2">
    <source>
        <dbReference type="EMBL" id="MBK4216313.1"/>
    </source>
</evidence>
<dbReference type="Pfam" id="PF13380">
    <property type="entry name" value="CoA_binding_2"/>
    <property type="match status" value="1"/>
</dbReference>
<keyword evidence="3" id="KW-1185">Reference proteome</keyword>
<dbReference type="InterPro" id="IPR036291">
    <property type="entry name" value="NAD(P)-bd_dom_sf"/>
</dbReference>
<accession>A0A934SKZ1</accession>
<comment type="caution">
    <text evidence="2">The sequence shown here is derived from an EMBL/GenBank/DDBJ whole genome shotgun (WGS) entry which is preliminary data.</text>
</comment>
<dbReference type="AlphaFoldDB" id="A0A934SKZ1"/>